<keyword evidence="8" id="KW-0963">Cytoplasm</keyword>
<evidence type="ECO:0000256" key="9">
    <source>
        <dbReference type="PROSITE-ProRule" id="PRU01384"/>
    </source>
</evidence>
<keyword evidence="6 8" id="KW-0238">DNA-binding</keyword>
<dbReference type="GO" id="GO:0009330">
    <property type="term" value="C:DNA topoisomerase type II (double strand cut, ATP-hydrolyzing) complex"/>
    <property type="evidence" value="ECO:0007669"/>
    <property type="project" value="TreeGrafter"/>
</dbReference>
<dbReference type="Pfam" id="PF00521">
    <property type="entry name" value="DNA_topoisoIV"/>
    <property type="match status" value="1"/>
</dbReference>
<feature type="active site" description="O-(5'-phospho-DNA)-tyrosine intermediate" evidence="8 9">
    <location>
        <position position="157"/>
    </location>
</feature>
<evidence type="ECO:0000256" key="6">
    <source>
        <dbReference type="ARBA" id="ARBA00023125"/>
    </source>
</evidence>
<comment type="miscellaneous">
    <text evidence="8">Few gyrases are as efficient as E.coli at forming negative supercoils. Not all organisms have 2 type II topoisomerases; in organisms with a single type II topoisomerase this enzyme also has to decatenate newly replicated chromosomes.</text>
</comment>
<comment type="function">
    <text evidence="8">A type II topoisomerase that negatively supercoils closed circular double-stranded (ds) DNA in an ATP-dependent manner to modulate DNA topology and maintain chromosomes in an underwound state. Negative supercoiling favors strand separation, and DNA replication, transcription, recombination and repair, all of which involve strand separation. Also able to catalyze the interconversion of other topological isomers of dsDNA rings, including catenanes and knotted rings. Type II topoisomerases break and join 2 DNA strands simultaneously in an ATP-dependent manner.</text>
</comment>
<dbReference type="InterPro" id="IPR002205">
    <property type="entry name" value="Topo_IIA_dom_A"/>
</dbReference>
<keyword evidence="4 8" id="KW-0067">ATP-binding</keyword>
<dbReference type="NCBIfam" id="NF004043">
    <property type="entry name" value="PRK05560.1"/>
    <property type="match status" value="1"/>
</dbReference>
<dbReference type="InterPro" id="IPR013757">
    <property type="entry name" value="Topo_IIA_A_a_sf"/>
</dbReference>
<dbReference type="InterPro" id="IPR006691">
    <property type="entry name" value="GyrA/parC_rep"/>
</dbReference>
<dbReference type="CDD" id="cd00187">
    <property type="entry name" value="TOP4c"/>
    <property type="match status" value="1"/>
</dbReference>
<sequence length="912" mass="101183">MFTEVDAGCPRSFPGLPPIFAKEVFLSADTTLPPPPGAPSANTLPINIEDEMRRSYLDYSMSVIIGRALPDVRDGLKPVHRRILYAMFDEGLLHNRKFSKCAGTVGEVLKKYHPHGDASVYDALVRLAQDWNMRYLLVDGQGNFGSIDGDSAAAYRYTEARLTKLAEQMLADIDKDTVDFGPNFDDATTEPLVLPTRFPNLLVNGSAGIAVGMATNIPPHNMGEVLDACLHLIDQPRCSIQDLIEYVPGPDFPTGGIINGRNGILEAYLSGRGSIRVRAKYEIERDEKRDRETIIIRELPYQVNKARLIERIAELVKEKKIEGISDIRDESDREEKVRIVIEVKRDAIGQIVVNNLFQQTSLESTFGVTMLAIDGNVPRILNLKEMLERFVAHRRDVVTRRTKYELRKAEERLHLVEGLVVAQDLIDLVVALIRKAKDPEEARWGLQNILSPSLYEHERFVDLPRIDPEVAKAGLARVVERVQRDEPKFAGLSREYLGSGFSELQAKAILDMRLAKLTNMERDELVAELVGLVRDIGWFKEILGSELTLLGVIKRELTEVRDQFSDKRRTEIQGEAGVITREDLIAEEDMAVTLSHNGYVKRNPISLYRAQRRGGRGKSGAGTREEDFIESLFVASTHAYMLVFTTKGKLYWLKVHEIPQAGRTALGRPIVNLVQFQEGETLAKVLPVRHFEEGKFVVLVTRKGIIKKTDLMAYSNIRSNGIIALGIEDGDELVAAMLTDGSAQILVSTANGMAIRFDENDVRAMGRAAYGVKAMTLDDDDWVVGADVVSAGAAILTVTENGFGKRTEENEYRLQNRGGKGLITIKTTDRNGKVAGACQVADDDEVMLITNAGTLIRMAVNEISVIGRNTQGVRLITVGSEQEKVVSVARLADVEKVDEGDVVDVADEAGEP</sequence>
<comment type="similarity">
    <text evidence="2 8">Belongs to the type II topoisomerase GyrA/ParC subunit family.</text>
</comment>
<dbReference type="FunFam" id="3.30.1360.40:FF:000002">
    <property type="entry name" value="DNA gyrase subunit A"/>
    <property type="match status" value="1"/>
</dbReference>
<evidence type="ECO:0000256" key="5">
    <source>
        <dbReference type="ARBA" id="ARBA00023029"/>
    </source>
</evidence>
<name>A0A0K1PIF2_9BACT</name>
<dbReference type="GO" id="GO:0006261">
    <property type="term" value="P:DNA-templated DNA replication"/>
    <property type="evidence" value="ECO:0007669"/>
    <property type="project" value="UniProtKB-UniRule"/>
</dbReference>
<evidence type="ECO:0000313" key="11">
    <source>
        <dbReference type="EMBL" id="AKU93191.1"/>
    </source>
</evidence>
<dbReference type="InterPro" id="IPR013760">
    <property type="entry name" value="Topo_IIA-like_dom_sf"/>
</dbReference>
<dbReference type="FunFam" id="2.120.10.90:FF:000004">
    <property type="entry name" value="DNA gyrase subunit A"/>
    <property type="match status" value="1"/>
</dbReference>
<dbReference type="Pfam" id="PF03989">
    <property type="entry name" value="DNA_gyraseA_C"/>
    <property type="match status" value="6"/>
</dbReference>
<organism evidence="11 12">
    <name type="scientific">Vulgatibacter incomptus</name>
    <dbReference type="NCBI Taxonomy" id="1391653"/>
    <lineage>
        <taxon>Bacteria</taxon>
        <taxon>Pseudomonadati</taxon>
        <taxon>Myxococcota</taxon>
        <taxon>Myxococcia</taxon>
        <taxon>Myxococcales</taxon>
        <taxon>Cystobacterineae</taxon>
        <taxon>Vulgatibacteraceae</taxon>
        <taxon>Vulgatibacter</taxon>
    </lineage>
</organism>
<dbReference type="STRING" id="1391653.AKJ08_3578"/>
<feature type="domain" description="Topo IIA-type catalytic" evidence="10">
    <location>
        <begin position="69"/>
        <end position="584"/>
    </location>
</feature>
<dbReference type="Proteomes" id="UP000055590">
    <property type="component" value="Chromosome"/>
</dbReference>
<evidence type="ECO:0000256" key="2">
    <source>
        <dbReference type="ARBA" id="ARBA00008263"/>
    </source>
</evidence>
<dbReference type="GO" id="GO:0006265">
    <property type="term" value="P:DNA topological change"/>
    <property type="evidence" value="ECO:0007669"/>
    <property type="project" value="UniProtKB-UniRule"/>
</dbReference>
<comment type="subunit">
    <text evidence="8">Heterotetramer, composed of two GyrA and two GyrB chains. In the heterotetramer, GyrA contains the active site tyrosine that forms a transient covalent intermediate with DNA, while GyrB binds cofactors and catalyzes ATP hydrolysis.</text>
</comment>
<dbReference type="KEGG" id="vin:AKJ08_3578"/>
<evidence type="ECO:0000256" key="4">
    <source>
        <dbReference type="ARBA" id="ARBA00022840"/>
    </source>
</evidence>
<dbReference type="SUPFAM" id="SSF56719">
    <property type="entry name" value="Type II DNA topoisomerase"/>
    <property type="match status" value="1"/>
</dbReference>
<dbReference type="SUPFAM" id="SSF101904">
    <property type="entry name" value="GyrA/ParC C-terminal domain-like"/>
    <property type="match status" value="1"/>
</dbReference>
<dbReference type="Gene3D" id="2.120.10.90">
    <property type="entry name" value="DNA gyrase/topoisomerase IV, subunit A, C-terminal"/>
    <property type="match status" value="1"/>
</dbReference>
<reference evidence="11 12" key="1">
    <citation type="submission" date="2015-08" db="EMBL/GenBank/DDBJ databases">
        <authorList>
            <person name="Babu N.S."/>
            <person name="Beckwith C.J."/>
            <person name="Beseler K.G."/>
            <person name="Brison A."/>
            <person name="Carone J.V."/>
            <person name="Caskin T.P."/>
            <person name="Diamond M."/>
            <person name="Durham M.E."/>
            <person name="Foxe J.M."/>
            <person name="Go M."/>
            <person name="Henderson B.A."/>
            <person name="Jones I.B."/>
            <person name="McGettigan J.A."/>
            <person name="Micheletti S.J."/>
            <person name="Nasrallah M.E."/>
            <person name="Ortiz D."/>
            <person name="Piller C.R."/>
            <person name="Privatt S.R."/>
            <person name="Schneider S.L."/>
            <person name="Sharp S."/>
            <person name="Smith T.C."/>
            <person name="Stanton J.D."/>
            <person name="Ullery H.E."/>
            <person name="Wilson R.J."/>
            <person name="Serrano M.G."/>
            <person name="Buck G."/>
            <person name="Lee V."/>
            <person name="Wang Y."/>
            <person name="Carvalho R."/>
            <person name="Voegtly L."/>
            <person name="Shi R."/>
            <person name="Duckworth R."/>
            <person name="Johnson A."/>
            <person name="Loviza R."/>
            <person name="Walstead R."/>
            <person name="Shah Z."/>
            <person name="Kiflezghi M."/>
            <person name="Wade K."/>
            <person name="Ball S.L."/>
            <person name="Bradley K.W."/>
            <person name="Asai D.J."/>
            <person name="Bowman C.A."/>
            <person name="Russell D.A."/>
            <person name="Pope W.H."/>
            <person name="Jacobs-Sera D."/>
            <person name="Hendrix R.W."/>
            <person name="Hatfull G.F."/>
        </authorList>
    </citation>
    <scope>NUCLEOTIDE SEQUENCE [LARGE SCALE GENOMIC DNA]</scope>
    <source>
        <strain evidence="11 12">DSM 27710</strain>
    </source>
</reference>
<dbReference type="GO" id="GO:0005524">
    <property type="term" value="F:ATP binding"/>
    <property type="evidence" value="ECO:0007669"/>
    <property type="project" value="UniProtKB-UniRule"/>
</dbReference>
<comment type="catalytic activity">
    <reaction evidence="1 8 9">
        <text>ATP-dependent breakage, passage and rejoining of double-stranded DNA.</text>
        <dbReference type="EC" id="5.6.2.2"/>
    </reaction>
</comment>
<proteinExistence type="inferred from homology"/>
<dbReference type="SMART" id="SM00434">
    <property type="entry name" value="TOP4c"/>
    <property type="match status" value="1"/>
</dbReference>
<dbReference type="PANTHER" id="PTHR43493:SF5">
    <property type="entry name" value="DNA GYRASE SUBUNIT A, CHLOROPLASTIC_MITOCHONDRIAL"/>
    <property type="match status" value="1"/>
</dbReference>
<dbReference type="GO" id="GO:0005737">
    <property type="term" value="C:cytoplasm"/>
    <property type="evidence" value="ECO:0007669"/>
    <property type="project" value="UniProtKB-SubCell"/>
</dbReference>
<evidence type="ECO:0000256" key="1">
    <source>
        <dbReference type="ARBA" id="ARBA00000185"/>
    </source>
</evidence>
<dbReference type="InterPro" id="IPR050220">
    <property type="entry name" value="Type_II_DNA_Topoisomerases"/>
</dbReference>
<gene>
    <name evidence="8" type="primary">gyrA</name>
    <name evidence="11" type="ORF">AKJ08_3578</name>
</gene>
<dbReference type="GO" id="GO:0005694">
    <property type="term" value="C:chromosome"/>
    <property type="evidence" value="ECO:0007669"/>
    <property type="project" value="InterPro"/>
</dbReference>
<dbReference type="FunFam" id="3.90.199.10:FF:000001">
    <property type="entry name" value="DNA gyrase subunit A"/>
    <property type="match status" value="1"/>
</dbReference>
<dbReference type="AlphaFoldDB" id="A0A0K1PIF2"/>
<keyword evidence="7 8" id="KW-0413">Isomerase</keyword>
<dbReference type="InterPro" id="IPR035516">
    <property type="entry name" value="Gyrase/topoIV_suA_C"/>
</dbReference>
<dbReference type="NCBIfam" id="TIGR01063">
    <property type="entry name" value="gyrA"/>
    <property type="match status" value="1"/>
</dbReference>
<evidence type="ECO:0000256" key="7">
    <source>
        <dbReference type="ARBA" id="ARBA00023235"/>
    </source>
</evidence>
<dbReference type="Gene3D" id="1.10.268.10">
    <property type="entry name" value="Topoisomerase, domain 3"/>
    <property type="match status" value="2"/>
</dbReference>
<dbReference type="EC" id="5.6.2.2" evidence="8"/>
<evidence type="ECO:0000313" key="12">
    <source>
        <dbReference type="Proteomes" id="UP000055590"/>
    </source>
</evidence>
<keyword evidence="5 8" id="KW-0799">Topoisomerase</keyword>
<dbReference type="HAMAP" id="MF_01897">
    <property type="entry name" value="GyrA"/>
    <property type="match status" value="1"/>
</dbReference>
<comment type="subcellular location">
    <subcellularLocation>
        <location evidence="8">Cytoplasm</location>
    </subcellularLocation>
</comment>
<dbReference type="PATRIC" id="fig|1391653.3.peg.3734"/>
<dbReference type="EMBL" id="CP012332">
    <property type="protein sequence ID" value="AKU93191.1"/>
    <property type="molecule type" value="Genomic_DNA"/>
</dbReference>
<accession>A0A0K1PIF2</accession>
<dbReference type="PROSITE" id="PS52040">
    <property type="entry name" value="TOPO_IIA"/>
    <property type="match status" value="1"/>
</dbReference>
<protein>
    <recommendedName>
        <fullName evidence="8">DNA gyrase subunit A</fullName>
        <ecNumber evidence="8">5.6.2.2</ecNumber>
    </recommendedName>
</protein>
<dbReference type="GO" id="GO:0034335">
    <property type="term" value="F:DNA negative supercoiling activity"/>
    <property type="evidence" value="ECO:0007669"/>
    <property type="project" value="UniProtKB-ARBA"/>
</dbReference>
<evidence type="ECO:0000256" key="3">
    <source>
        <dbReference type="ARBA" id="ARBA00022741"/>
    </source>
</evidence>
<keyword evidence="12" id="KW-1185">Reference proteome</keyword>
<evidence type="ECO:0000256" key="8">
    <source>
        <dbReference type="HAMAP-Rule" id="MF_01897"/>
    </source>
</evidence>
<evidence type="ECO:0000259" key="10">
    <source>
        <dbReference type="PROSITE" id="PS52040"/>
    </source>
</evidence>
<dbReference type="PANTHER" id="PTHR43493">
    <property type="entry name" value="DNA GYRASE/TOPOISOMERASE SUBUNIT A"/>
    <property type="match status" value="1"/>
</dbReference>
<dbReference type="InterPro" id="IPR013758">
    <property type="entry name" value="Topo_IIA_A/C_ab"/>
</dbReference>
<dbReference type="Gene3D" id="3.30.1360.40">
    <property type="match status" value="1"/>
</dbReference>
<dbReference type="Gene3D" id="3.90.199.10">
    <property type="entry name" value="Topoisomerase II, domain 5"/>
    <property type="match status" value="2"/>
</dbReference>
<feature type="short sequence motif" description="GyrA-box" evidence="8">
    <location>
        <begin position="611"/>
        <end position="617"/>
    </location>
</feature>
<dbReference type="GO" id="GO:0003677">
    <property type="term" value="F:DNA binding"/>
    <property type="evidence" value="ECO:0007669"/>
    <property type="project" value="UniProtKB-UniRule"/>
</dbReference>
<keyword evidence="3 8" id="KW-0547">Nucleotide-binding</keyword>
<dbReference type="NCBIfam" id="NF004044">
    <property type="entry name" value="PRK05561.1"/>
    <property type="match status" value="1"/>
</dbReference>
<dbReference type="InterPro" id="IPR005743">
    <property type="entry name" value="GyrA"/>
</dbReference>